<dbReference type="GO" id="GO:0006777">
    <property type="term" value="P:Mo-molybdopterin cofactor biosynthetic process"/>
    <property type="evidence" value="ECO:0007669"/>
    <property type="project" value="UniProtKB-UniRule"/>
</dbReference>
<keyword evidence="4" id="KW-0808">Transferase</keyword>
<gene>
    <name evidence="3 4" type="primary">fdhD</name>
    <name evidence="4" type="ORF">E6C76_07370</name>
</gene>
<dbReference type="EMBL" id="SSOC01000003">
    <property type="protein sequence ID" value="THF65414.1"/>
    <property type="molecule type" value="Genomic_DNA"/>
</dbReference>
<dbReference type="RefSeq" id="WP_136347620.1">
    <property type="nucleotide sequence ID" value="NZ_SSOC01000003.1"/>
</dbReference>
<name>A0A4S4B3D6_9RHOO</name>
<evidence type="ECO:0000313" key="5">
    <source>
        <dbReference type="Proteomes" id="UP000308430"/>
    </source>
</evidence>
<dbReference type="InterPro" id="IPR003786">
    <property type="entry name" value="FdhD"/>
</dbReference>
<evidence type="ECO:0000256" key="2">
    <source>
        <dbReference type="ARBA" id="ARBA00023150"/>
    </source>
</evidence>
<accession>A0A4S4B3D6</accession>
<dbReference type="AlphaFoldDB" id="A0A4S4B3D6"/>
<reference evidence="4 5" key="1">
    <citation type="submission" date="2019-04" db="EMBL/GenBank/DDBJ databases">
        <title>Azoarcus nasutitermitis sp. nov. isolated from termite nest.</title>
        <authorList>
            <person name="Lin S.-Y."/>
            <person name="Hameed A."/>
            <person name="Hsu Y.-H."/>
            <person name="Young C.-C."/>
        </authorList>
    </citation>
    <scope>NUCLEOTIDE SEQUENCE [LARGE SCALE GENOMIC DNA]</scope>
    <source>
        <strain evidence="4 5">CC-YHH838</strain>
    </source>
</reference>
<keyword evidence="2 3" id="KW-0501">Molybdenum cofactor biosynthesis</keyword>
<dbReference type="GO" id="GO:0097163">
    <property type="term" value="F:sulfur carrier activity"/>
    <property type="evidence" value="ECO:0007669"/>
    <property type="project" value="UniProtKB-UniRule"/>
</dbReference>
<feature type="binding site" evidence="3">
    <location>
        <begin position="273"/>
        <end position="278"/>
    </location>
    <ligand>
        <name>Mo-bis(molybdopterin guanine dinucleotide)</name>
        <dbReference type="ChEBI" id="CHEBI:60539"/>
    </ligand>
</feature>
<keyword evidence="5" id="KW-1185">Reference proteome</keyword>
<dbReference type="OrthoDB" id="3197277at2"/>
<evidence type="ECO:0000256" key="1">
    <source>
        <dbReference type="ARBA" id="ARBA00022490"/>
    </source>
</evidence>
<organism evidence="4 5">
    <name type="scientific">Pseudothauera nasutitermitis</name>
    <dbReference type="NCBI Taxonomy" id="2565930"/>
    <lineage>
        <taxon>Bacteria</taxon>
        <taxon>Pseudomonadati</taxon>
        <taxon>Pseudomonadota</taxon>
        <taxon>Betaproteobacteria</taxon>
        <taxon>Rhodocyclales</taxon>
        <taxon>Zoogloeaceae</taxon>
        <taxon>Pseudothauera</taxon>
    </lineage>
</organism>
<feature type="active site" description="Cysteine persulfide intermediate" evidence="3">
    <location>
        <position position="130"/>
    </location>
</feature>
<dbReference type="PANTHER" id="PTHR30592:SF1">
    <property type="entry name" value="SULFUR CARRIER PROTEIN FDHD"/>
    <property type="match status" value="1"/>
</dbReference>
<proteinExistence type="inferred from homology"/>
<dbReference type="NCBIfam" id="TIGR00129">
    <property type="entry name" value="fdhD_narQ"/>
    <property type="match status" value="1"/>
</dbReference>
<dbReference type="GO" id="GO:0005737">
    <property type="term" value="C:cytoplasm"/>
    <property type="evidence" value="ECO:0007669"/>
    <property type="project" value="UniProtKB-SubCell"/>
</dbReference>
<dbReference type="SUPFAM" id="SSF53927">
    <property type="entry name" value="Cytidine deaminase-like"/>
    <property type="match status" value="1"/>
</dbReference>
<dbReference type="PANTHER" id="PTHR30592">
    <property type="entry name" value="FORMATE DEHYDROGENASE"/>
    <property type="match status" value="1"/>
</dbReference>
<dbReference type="Proteomes" id="UP000308430">
    <property type="component" value="Unassembled WGS sequence"/>
</dbReference>
<dbReference type="InterPro" id="IPR016193">
    <property type="entry name" value="Cytidine_deaminase-like"/>
</dbReference>
<dbReference type="GO" id="GO:0016783">
    <property type="term" value="F:sulfurtransferase activity"/>
    <property type="evidence" value="ECO:0007669"/>
    <property type="project" value="InterPro"/>
</dbReference>
<sequence>MTSEPAACPPEAAPRDFDPAHWPTARAVAVRRLAAGQAARDDVDELVEEVPVALVFNGISHAVMLASPADLEDFALGFTLSERIVESADEVFDREVFSLPNGIEVRIEIAARRLAALKERRRALAGRTGCGLCGVDSLAEFDRAMPQLAGDTVLAAPAVSAALAELDRHQPVRARTGAAHAAAWVRPDGGIVAVREDVGRHNALDKLIGWRAARLAEGDAEAAQGFALVSSRASYEMVQKSARAGIGALVAVSAPTAMACRMAEYSGLLLAGFARGDRLVAYAHAERLLPG</sequence>
<evidence type="ECO:0000313" key="4">
    <source>
        <dbReference type="EMBL" id="THF65414.1"/>
    </source>
</evidence>
<protein>
    <recommendedName>
        <fullName evidence="3">Sulfur carrier protein FdhD</fullName>
    </recommendedName>
</protein>
<comment type="subcellular location">
    <subcellularLocation>
        <location evidence="3">Cytoplasm</location>
    </subcellularLocation>
</comment>
<evidence type="ECO:0000256" key="3">
    <source>
        <dbReference type="HAMAP-Rule" id="MF_00187"/>
    </source>
</evidence>
<comment type="function">
    <text evidence="3">Required for formate dehydrogenase (FDH) activity. Acts as a sulfur carrier protein that transfers sulfur from IscS to the molybdenum cofactor prior to its insertion into FDH.</text>
</comment>
<keyword evidence="1 3" id="KW-0963">Cytoplasm</keyword>
<comment type="similarity">
    <text evidence="3">Belongs to the FdhD family.</text>
</comment>
<dbReference type="Gene3D" id="3.10.20.10">
    <property type="match status" value="1"/>
</dbReference>
<dbReference type="Pfam" id="PF02634">
    <property type="entry name" value="FdhD-NarQ"/>
    <property type="match status" value="1"/>
</dbReference>
<dbReference type="HAMAP" id="MF_00187">
    <property type="entry name" value="FdhD"/>
    <property type="match status" value="1"/>
</dbReference>
<comment type="caution">
    <text evidence="4">The sequence shown here is derived from an EMBL/GenBank/DDBJ whole genome shotgun (WGS) entry which is preliminary data.</text>
</comment>
<dbReference type="Gene3D" id="3.40.140.10">
    <property type="entry name" value="Cytidine Deaminase, domain 2"/>
    <property type="match status" value="1"/>
</dbReference>
<dbReference type="PIRSF" id="PIRSF015626">
    <property type="entry name" value="FdhD"/>
    <property type="match status" value="1"/>
</dbReference>